<proteinExistence type="predicted"/>
<feature type="compositionally biased region" description="Low complexity" evidence="1">
    <location>
        <begin position="281"/>
        <end position="290"/>
    </location>
</feature>
<dbReference type="Proteomes" id="UP000095280">
    <property type="component" value="Unplaced"/>
</dbReference>
<accession>A0A1I8HPM8</accession>
<evidence type="ECO:0000256" key="1">
    <source>
        <dbReference type="SAM" id="MobiDB-lite"/>
    </source>
</evidence>
<dbReference type="AlphaFoldDB" id="A0A1I8HPM8"/>
<evidence type="ECO:0000313" key="3">
    <source>
        <dbReference type="WBParaSite" id="maker-uti_cns_0007108-snap-gene-0.3-mRNA-1"/>
    </source>
</evidence>
<feature type="compositionally biased region" description="Polar residues" evidence="1">
    <location>
        <begin position="298"/>
        <end position="307"/>
    </location>
</feature>
<dbReference type="WBParaSite" id="maker-uti_cns_0007108-snap-gene-0.3-mRNA-1">
    <property type="protein sequence ID" value="maker-uti_cns_0007108-snap-gene-0.3-mRNA-1"/>
    <property type="gene ID" value="maker-uti_cns_0007108-snap-gene-0.3"/>
</dbReference>
<reference evidence="3" key="1">
    <citation type="submission" date="2016-11" db="UniProtKB">
        <authorList>
            <consortium name="WormBaseParasite"/>
        </authorList>
    </citation>
    <scope>IDENTIFICATION</scope>
</reference>
<protein>
    <submittedName>
        <fullName evidence="3">PHD-type domain-containing protein</fullName>
    </submittedName>
</protein>
<sequence>LISGPDFPTIAQPLSLWSTGFAGELRFYPSPRPINFQVPLLFCPPPAMDPMPANLRNWQDQLNAAIRAHRNLVGRTSLSPHDQSLQAKVQSAEKLIVRIYQAQKPLLEQYKKECERKRAALKATHGHRVIKDQAKSLDEVLDDGVRHHFCPSTLERLGNSVGSLSPEKKRKMNFLALFDLVTPKLSNDIVESKAPHRKRRQELVNTDFNVLLGHPIDPNAPTVGCKRFRTAAAASAAAAAAATAAATTATSSKAADTAATSTSSALGILTRSSRRTRGRDSTASTSASATNGVDKSPTHFSEAQQETGSASDTDCRFCCAACLRVLPKPPNAAATAASSSVGLCPACSGRRQFRASGAIGLPTAAAAKAAASADAPAAAEPATATEESSASAIDAASASPSDSVAAAEMENKSLMQEAERWERSLLNQEQTRQLLVEKNCRAEKKLEGLLAQFSKVNGM</sequence>
<feature type="region of interest" description="Disordered" evidence="1">
    <location>
        <begin position="378"/>
        <end position="406"/>
    </location>
</feature>
<feature type="region of interest" description="Disordered" evidence="1">
    <location>
        <begin position="266"/>
        <end position="307"/>
    </location>
</feature>
<evidence type="ECO:0000313" key="2">
    <source>
        <dbReference type="Proteomes" id="UP000095280"/>
    </source>
</evidence>
<name>A0A1I8HPM8_9PLAT</name>
<keyword evidence="2" id="KW-1185">Reference proteome</keyword>
<organism evidence="2 3">
    <name type="scientific">Macrostomum lignano</name>
    <dbReference type="NCBI Taxonomy" id="282301"/>
    <lineage>
        <taxon>Eukaryota</taxon>
        <taxon>Metazoa</taxon>
        <taxon>Spiralia</taxon>
        <taxon>Lophotrochozoa</taxon>
        <taxon>Platyhelminthes</taxon>
        <taxon>Rhabditophora</taxon>
        <taxon>Macrostomorpha</taxon>
        <taxon>Macrostomida</taxon>
        <taxon>Macrostomidae</taxon>
        <taxon>Macrostomum</taxon>
    </lineage>
</organism>